<dbReference type="AlphaFoldDB" id="A0A5C3MCW1"/>
<reference evidence="1 2" key="1">
    <citation type="journal article" date="2019" name="Nat. Ecol. Evol.">
        <title>Megaphylogeny resolves global patterns of mushroom evolution.</title>
        <authorList>
            <person name="Varga T."/>
            <person name="Krizsan K."/>
            <person name="Foldi C."/>
            <person name="Dima B."/>
            <person name="Sanchez-Garcia M."/>
            <person name="Sanchez-Ramirez S."/>
            <person name="Szollosi G.J."/>
            <person name="Szarkandi J.G."/>
            <person name="Papp V."/>
            <person name="Albert L."/>
            <person name="Andreopoulos W."/>
            <person name="Angelini C."/>
            <person name="Antonin V."/>
            <person name="Barry K.W."/>
            <person name="Bougher N.L."/>
            <person name="Buchanan P."/>
            <person name="Buyck B."/>
            <person name="Bense V."/>
            <person name="Catcheside P."/>
            <person name="Chovatia M."/>
            <person name="Cooper J."/>
            <person name="Damon W."/>
            <person name="Desjardin D."/>
            <person name="Finy P."/>
            <person name="Geml J."/>
            <person name="Haridas S."/>
            <person name="Hughes K."/>
            <person name="Justo A."/>
            <person name="Karasinski D."/>
            <person name="Kautmanova I."/>
            <person name="Kiss B."/>
            <person name="Kocsube S."/>
            <person name="Kotiranta H."/>
            <person name="LaButti K.M."/>
            <person name="Lechner B.E."/>
            <person name="Liimatainen K."/>
            <person name="Lipzen A."/>
            <person name="Lukacs Z."/>
            <person name="Mihaltcheva S."/>
            <person name="Morgado L.N."/>
            <person name="Niskanen T."/>
            <person name="Noordeloos M.E."/>
            <person name="Ohm R.A."/>
            <person name="Ortiz-Santana B."/>
            <person name="Ovrebo C."/>
            <person name="Racz N."/>
            <person name="Riley R."/>
            <person name="Savchenko A."/>
            <person name="Shiryaev A."/>
            <person name="Soop K."/>
            <person name="Spirin V."/>
            <person name="Szebenyi C."/>
            <person name="Tomsovsky M."/>
            <person name="Tulloss R.E."/>
            <person name="Uehling J."/>
            <person name="Grigoriev I.V."/>
            <person name="Vagvolgyi C."/>
            <person name="Papp T."/>
            <person name="Martin F.M."/>
            <person name="Miettinen O."/>
            <person name="Hibbett D.S."/>
            <person name="Nagy L.G."/>
        </authorList>
    </citation>
    <scope>NUCLEOTIDE SEQUENCE [LARGE SCALE GENOMIC DNA]</scope>
    <source>
        <strain evidence="1 2">CBS 166.37</strain>
    </source>
</reference>
<evidence type="ECO:0000313" key="2">
    <source>
        <dbReference type="Proteomes" id="UP000308652"/>
    </source>
</evidence>
<evidence type="ECO:0000313" key="1">
    <source>
        <dbReference type="EMBL" id="TFK42226.1"/>
    </source>
</evidence>
<keyword evidence="2" id="KW-1185">Reference proteome</keyword>
<dbReference type="EMBL" id="ML213593">
    <property type="protein sequence ID" value="TFK42226.1"/>
    <property type="molecule type" value="Genomic_DNA"/>
</dbReference>
<dbReference type="Proteomes" id="UP000308652">
    <property type="component" value="Unassembled WGS sequence"/>
</dbReference>
<sequence>MEKRTGKYLRPSKLSETQRVARGIVSYHREVRRVLVGDPVSAALVQVVRISGFILVVNIFGGLTGLYTTNYLLVEFTWACHRNEDPDIQYDSEDFDVKKVPTPPIVACQLTRPGLLKGMTV</sequence>
<proteinExistence type="predicted"/>
<gene>
    <name evidence="1" type="ORF">BDQ12DRAFT_357466</name>
</gene>
<accession>A0A5C3MCW1</accession>
<name>A0A5C3MCW1_9AGAR</name>
<protein>
    <submittedName>
        <fullName evidence="1">Uncharacterized protein</fullName>
    </submittedName>
</protein>
<organism evidence="1 2">
    <name type="scientific">Crucibulum laeve</name>
    <dbReference type="NCBI Taxonomy" id="68775"/>
    <lineage>
        <taxon>Eukaryota</taxon>
        <taxon>Fungi</taxon>
        <taxon>Dikarya</taxon>
        <taxon>Basidiomycota</taxon>
        <taxon>Agaricomycotina</taxon>
        <taxon>Agaricomycetes</taxon>
        <taxon>Agaricomycetidae</taxon>
        <taxon>Agaricales</taxon>
        <taxon>Agaricineae</taxon>
        <taxon>Nidulariaceae</taxon>
        <taxon>Crucibulum</taxon>
    </lineage>
</organism>